<evidence type="ECO:0000313" key="9">
    <source>
        <dbReference type="Proteomes" id="UP000238823"/>
    </source>
</evidence>
<dbReference type="GO" id="GO:0006355">
    <property type="term" value="P:regulation of DNA-templated transcription"/>
    <property type="evidence" value="ECO:0007669"/>
    <property type="project" value="InterPro"/>
</dbReference>
<dbReference type="GO" id="GO:0043565">
    <property type="term" value="F:sequence-specific DNA binding"/>
    <property type="evidence" value="ECO:0007669"/>
    <property type="project" value="InterPro"/>
</dbReference>
<dbReference type="InterPro" id="IPR025944">
    <property type="entry name" value="Sigma_54_int_dom_CS"/>
</dbReference>
<dbReference type="CDD" id="cd00009">
    <property type="entry name" value="AAA"/>
    <property type="match status" value="1"/>
</dbReference>
<dbReference type="PROSITE" id="PS50045">
    <property type="entry name" value="SIGMA54_INTERACT_4"/>
    <property type="match status" value="1"/>
</dbReference>
<dbReference type="Pfam" id="PF25601">
    <property type="entry name" value="AAA_lid_14"/>
    <property type="match status" value="1"/>
</dbReference>
<dbReference type="Pfam" id="PF00158">
    <property type="entry name" value="Sigma54_activat"/>
    <property type="match status" value="1"/>
</dbReference>
<dbReference type="InterPro" id="IPR003593">
    <property type="entry name" value="AAA+_ATPase"/>
</dbReference>
<dbReference type="InterPro" id="IPR011006">
    <property type="entry name" value="CheY-like_superfamily"/>
</dbReference>
<dbReference type="GO" id="GO:0005524">
    <property type="term" value="F:ATP binding"/>
    <property type="evidence" value="ECO:0007669"/>
    <property type="project" value="UniProtKB-KW"/>
</dbReference>
<keyword evidence="2" id="KW-0067">ATP-binding</keyword>
<comment type="caution">
    <text evidence="8">The sequence shown here is derived from an EMBL/GenBank/DDBJ whole genome shotgun (WGS) entry which is preliminary data.</text>
</comment>
<dbReference type="InterPro" id="IPR009057">
    <property type="entry name" value="Homeodomain-like_sf"/>
</dbReference>
<dbReference type="RefSeq" id="WP_106094422.1">
    <property type="nucleotide sequence ID" value="NZ_PVNL01000139.1"/>
</dbReference>
<evidence type="ECO:0000256" key="3">
    <source>
        <dbReference type="ARBA" id="ARBA00023015"/>
    </source>
</evidence>
<dbReference type="InterPro" id="IPR058031">
    <property type="entry name" value="AAA_lid_NorR"/>
</dbReference>
<name>A0A2S9XPP5_9BACT</name>
<gene>
    <name evidence="8" type="primary">qseF</name>
    <name evidence="8" type="ORF">ENSA7_76560</name>
</gene>
<evidence type="ECO:0000313" key="8">
    <source>
        <dbReference type="EMBL" id="PRP94833.1"/>
    </source>
</evidence>
<dbReference type="Pfam" id="PF00072">
    <property type="entry name" value="Response_reg"/>
    <property type="match status" value="1"/>
</dbReference>
<dbReference type="Gene3D" id="3.40.50.300">
    <property type="entry name" value="P-loop containing nucleotide triphosphate hydrolases"/>
    <property type="match status" value="1"/>
</dbReference>
<dbReference type="InterPro" id="IPR002197">
    <property type="entry name" value="HTH_Fis"/>
</dbReference>
<organism evidence="8 9">
    <name type="scientific">Enhygromyxa salina</name>
    <dbReference type="NCBI Taxonomy" id="215803"/>
    <lineage>
        <taxon>Bacteria</taxon>
        <taxon>Pseudomonadati</taxon>
        <taxon>Myxococcota</taxon>
        <taxon>Polyangia</taxon>
        <taxon>Nannocystales</taxon>
        <taxon>Nannocystaceae</taxon>
        <taxon>Enhygromyxa</taxon>
    </lineage>
</organism>
<dbReference type="PROSITE" id="PS50110">
    <property type="entry name" value="RESPONSE_REGULATORY"/>
    <property type="match status" value="1"/>
</dbReference>
<dbReference type="SUPFAM" id="SSF46689">
    <property type="entry name" value="Homeodomain-like"/>
    <property type="match status" value="1"/>
</dbReference>
<dbReference type="Gene3D" id="1.10.8.60">
    <property type="match status" value="1"/>
</dbReference>
<dbReference type="InterPro" id="IPR027417">
    <property type="entry name" value="P-loop_NTPase"/>
</dbReference>
<reference evidence="8 9" key="1">
    <citation type="submission" date="2018-03" db="EMBL/GenBank/DDBJ databases">
        <title>Draft Genome Sequences of the Obligatory Marine Myxobacteria Enhygromyxa salina SWB007.</title>
        <authorList>
            <person name="Poehlein A."/>
            <person name="Moghaddam J.A."/>
            <person name="Harms H."/>
            <person name="Alanjari M."/>
            <person name="Koenig G.M."/>
            <person name="Daniel R."/>
            <person name="Schaeberle T.F."/>
        </authorList>
    </citation>
    <scope>NUCLEOTIDE SEQUENCE [LARGE SCALE GENOMIC DNA]</scope>
    <source>
        <strain evidence="8 9">SWB007</strain>
    </source>
</reference>
<dbReference type="SUPFAM" id="SSF52540">
    <property type="entry name" value="P-loop containing nucleoside triphosphate hydrolases"/>
    <property type="match status" value="1"/>
</dbReference>
<dbReference type="PROSITE" id="PS00688">
    <property type="entry name" value="SIGMA54_INTERACT_3"/>
    <property type="match status" value="1"/>
</dbReference>
<dbReference type="PANTHER" id="PTHR32071">
    <property type="entry name" value="TRANSCRIPTIONAL REGULATORY PROTEIN"/>
    <property type="match status" value="1"/>
</dbReference>
<evidence type="ECO:0000256" key="5">
    <source>
        <dbReference type="PROSITE-ProRule" id="PRU00169"/>
    </source>
</evidence>
<feature type="domain" description="Sigma-54 factor interaction" evidence="6">
    <location>
        <begin position="149"/>
        <end position="378"/>
    </location>
</feature>
<dbReference type="OrthoDB" id="9763792at2"/>
<dbReference type="GO" id="GO:0000160">
    <property type="term" value="P:phosphorelay signal transduction system"/>
    <property type="evidence" value="ECO:0007669"/>
    <property type="project" value="InterPro"/>
</dbReference>
<evidence type="ECO:0000259" key="7">
    <source>
        <dbReference type="PROSITE" id="PS50110"/>
    </source>
</evidence>
<dbReference type="InterPro" id="IPR001789">
    <property type="entry name" value="Sig_transdc_resp-reg_receiver"/>
</dbReference>
<dbReference type="FunFam" id="3.40.50.300:FF:000006">
    <property type="entry name" value="DNA-binding transcriptional regulator NtrC"/>
    <property type="match status" value="1"/>
</dbReference>
<dbReference type="SUPFAM" id="SSF52172">
    <property type="entry name" value="CheY-like"/>
    <property type="match status" value="1"/>
</dbReference>
<dbReference type="EMBL" id="PVNL01000139">
    <property type="protein sequence ID" value="PRP94833.1"/>
    <property type="molecule type" value="Genomic_DNA"/>
</dbReference>
<keyword evidence="5" id="KW-0597">Phosphoprotein</keyword>
<evidence type="ECO:0000259" key="6">
    <source>
        <dbReference type="PROSITE" id="PS50045"/>
    </source>
</evidence>
<dbReference type="Proteomes" id="UP000238823">
    <property type="component" value="Unassembled WGS sequence"/>
</dbReference>
<evidence type="ECO:0000256" key="2">
    <source>
        <dbReference type="ARBA" id="ARBA00022840"/>
    </source>
</evidence>
<dbReference type="PRINTS" id="PR01590">
    <property type="entry name" value="HTHFIS"/>
</dbReference>
<protein>
    <submittedName>
        <fullName evidence="8">Transcriptional regulatory protein QseF</fullName>
    </submittedName>
</protein>
<evidence type="ECO:0000256" key="1">
    <source>
        <dbReference type="ARBA" id="ARBA00022741"/>
    </source>
</evidence>
<keyword evidence="3" id="KW-0805">Transcription regulation</keyword>
<proteinExistence type="predicted"/>
<keyword evidence="4" id="KW-0804">Transcription</keyword>
<feature type="modified residue" description="4-aspartylphosphate" evidence="5">
    <location>
        <position position="59"/>
    </location>
</feature>
<keyword evidence="1" id="KW-0547">Nucleotide-binding</keyword>
<feature type="domain" description="Response regulatory" evidence="7">
    <location>
        <begin position="10"/>
        <end position="124"/>
    </location>
</feature>
<sequence length="479" mass="52640">MNRSRTPRPHVVVVDDDCDHCVLLALRLEHHGYRVTTEQTARAALEVLEREIVDAMIVDVRLDQEDGLDLLVNIQCRSLDLPVIMLTAHGSIETAVEAMKRGAYGFLTKPFDDHELLQKLEHAVERIQLRREVAGLRRIVGSSGSEPRLLGASAQITAVRDIIARIASADATVLVLGESGTGKEVAARCIHALSSRRDAPFIAINCGALPADLLESELFGHKRGAFTGAVQDKLGLFGAAHQGTMLLDEIGDAPASVQVKLLRVLQERSYLPVGASTPVKTDVRVIAATNRDIRSDVAEGRFREDLFYRLHVVPLAMPPLRERPEDIPLLAELFLSQTSAKHGLTTPHLSHDALQLLLAHPWPGNVRELANVIEGATLLTTDGVLRTHHVFAVLPHPSLTELASRRPPPTLDLPQVLLGVEELPPMREARERFDRAYLSEALRRAAGNVSAAAKVAGRNRTDFHDLLRRHGIEASEFRP</sequence>
<dbReference type="Gene3D" id="3.40.50.2300">
    <property type="match status" value="1"/>
</dbReference>
<dbReference type="AlphaFoldDB" id="A0A2S9XPP5"/>
<evidence type="ECO:0000256" key="4">
    <source>
        <dbReference type="ARBA" id="ARBA00023163"/>
    </source>
</evidence>
<accession>A0A2S9XPP5</accession>
<dbReference type="Gene3D" id="1.10.10.60">
    <property type="entry name" value="Homeodomain-like"/>
    <property type="match status" value="1"/>
</dbReference>
<dbReference type="InterPro" id="IPR002078">
    <property type="entry name" value="Sigma_54_int"/>
</dbReference>
<dbReference type="SMART" id="SM00448">
    <property type="entry name" value="REC"/>
    <property type="match status" value="1"/>
</dbReference>
<dbReference type="PANTHER" id="PTHR32071:SF116">
    <property type="entry name" value="TRANSCRIPTIONAL REGULATORY PROTEIN GLRR"/>
    <property type="match status" value="1"/>
</dbReference>
<dbReference type="SMART" id="SM00382">
    <property type="entry name" value="AAA"/>
    <property type="match status" value="1"/>
</dbReference>